<name>A0A0E0BKU3_9ORYZ</name>
<evidence type="ECO:0000313" key="3">
    <source>
        <dbReference type="Proteomes" id="UP000026961"/>
    </source>
</evidence>
<keyword evidence="3" id="KW-1185">Reference proteome</keyword>
<dbReference type="AlphaFoldDB" id="A0A0E0BKU3"/>
<dbReference type="Proteomes" id="UP000026961">
    <property type="component" value="Chromosome 11"/>
</dbReference>
<dbReference type="HOGENOM" id="CLU_2531127_0_0_1"/>
<feature type="region of interest" description="Disordered" evidence="1">
    <location>
        <begin position="40"/>
        <end position="84"/>
    </location>
</feature>
<dbReference type="Gramene" id="OGLUM11G18110.1">
    <property type="protein sequence ID" value="OGLUM11G18110.1"/>
    <property type="gene ID" value="OGLUM11G18110"/>
</dbReference>
<dbReference type="EnsemblPlants" id="OGLUM11G18110.1">
    <property type="protein sequence ID" value="OGLUM11G18110.1"/>
    <property type="gene ID" value="OGLUM11G18110"/>
</dbReference>
<dbReference type="STRING" id="40148.A0A0E0BKU3"/>
<organism evidence="2">
    <name type="scientific">Oryza glumipatula</name>
    <dbReference type="NCBI Taxonomy" id="40148"/>
    <lineage>
        <taxon>Eukaryota</taxon>
        <taxon>Viridiplantae</taxon>
        <taxon>Streptophyta</taxon>
        <taxon>Embryophyta</taxon>
        <taxon>Tracheophyta</taxon>
        <taxon>Spermatophyta</taxon>
        <taxon>Magnoliopsida</taxon>
        <taxon>Liliopsida</taxon>
        <taxon>Poales</taxon>
        <taxon>Poaceae</taxon>
        <taxon>BOP clade</taxon>
        <taxon>Oryzoideae</taxon>
        <taxon>Oryzeae</taxon>
        <taxon>Oryzinae</taxon>
        <taxon>Oryza</taxon>
    </lineage>
</organism>
<feature type="compositionally biased region" description="Low complexity" evidence="1">
    <location>
        <begin position="62"/>
        <end position="84"/>
    </location>
</feature>
<evidence type="ECO:0000256" key="1">
    <source>
        <dbReference type="SAM" id="MobiDB-lite"/>
    </source>
</evidence>
<protein>
    <submittedName>
        <fullName evidence="2">Uncharacterized protein</fullName>
    </submittedName>
</protein>
<sequence>MAAPLTAAAALRLGRGISHRRALLLSPLLLRRCCLSPPPGAAPRCLSSAAHPPPPSPRRLARSGPARPLAASAAATAVSEAHTE</sequence>
<evidence type="ECO:0000313" key="2">
    <source>
        <dbReference type="EnsemblPlants" id="OGLUM11G18110.1"/>
    </source>
</evidence>
<accession>A0A0E0BKU3</accession>
<proteinExistence type="predicted"/>
<reference evidence="2" key="2">
    <citation type="submission" date="2018-05" db="EMBL/GenBank/DDBJ databases">
        <title>OgluRS3 (Oryza glumaepatula Reference Sequence Version 3).</title>
        <authorList>
            <person name="Zhang J."/>
            <person name="Kudrna D."/>
            <person name="Lee S."/>
            <person name="Talag J."/>
            <person name="Welchert J."/>
            <person name="Wing R.A."/>
        </authorList>
    </citation>
    <scope>NUCLEOTIDE SEQUENCE [LARGE SCALE GENOMIC DNA]</scope>
</reference>
<reference evidence="2" key="1">
    <citation type="submission" date="2015-04" db="UniProtKB">
        <authorList>
            <consortium name="EnsemblPlants"/>
        </authorList>
    </citation>
    <scope>IDENTIFICATION</scope>
</reference>